<dbReference type="SMART" id="SM00271">
    <property type="entry name" value="DnaJ"/>
    <property type="match status" value="1"/>
</dbReference>
<dbReference type="SUPFAM" id="SSF158682">
    <property type="entry name" value="TerB-like"/>
    <property type="match status" value="1"/>
</dbReference>
<dbReference type="AlphaFoldDB" id="A0A2H1YIB0"/>
<organism evidence="3 4">
    <name type="scientific">Tenacibaculum piscium</name>
    <dbReference type="NCBI Taxonomy" id="1458515"/>
    <lineage>
        <taxon>Bacteria</taxon>
        <taxon>Pseudomonadati</taxon>
        <taxon>Bacteroidota</taxon>
        <taxon>Flavobacteriia</taxon>
        <taxon>Flavobacteriales</taxon>
        <taxon>Flavobacteriaceae</taxon>
        <taxon>Tenacibaculum</taxon>
    </lineage>
</organism>
<dbReference type="Proteomes" id="UP000234211">
    <property type="component" value="Unassembled WGS sequence"/>
</dbReference>
<sequence>MVLIVYLHLLKIKNKMGKFAKWLGAGVGFTMGGPIGAIIGYAIGTFIDGVSIKDFTKEQQEYQQNTAQQKRGRATSGDFEITLLILASVVIKADGRVDQRELDFVRLHFVEMYGKERANNAFKLFSGIIKKEISTRQVCMQIRQHMSHASRLQLLHFLFGIAKADGQVTALEEQEIRKISGYLYINQHDYVSIKAMFYEEVDSAYKILEITKSATDNELKKAYRKMAKKYHPDKLEGLGKAHKEGANQKFQQIQGAYEQIKKERGLS</sequence>
<dbReference type="InterPro" id="IPR029024">
    <property type="entry name" value="TerB-like"/>
</dbReference>
<dbReference type="InterPro" id="IPR001623">
    <property type="entry name" value="DnaJ_domain"/>
</dbReference>
<dbReference type="Pfam" id="PF00226">
    <property type="entry name" value="DnaJ"/>
    <property type="match status" value="1"/>
</dbReference>
<keyword evidence="1" id="KW-0812">Transmembrane</keyword>
<accession>A0A2H1YIB0</accession>
<dbReference type="PANTHER" id="PTHR24074">
    <property type="entry name" value="CO-CHAPERONE PROTEIN DJLA"/>
    <property type="match status" value="1"/>
</dbReference>
<dbReference type="Gene3D" id="1.10.287.110">
    <property type="entry name" value="DnaJ domain"/>
    <property type="match status" value="1"/>
</dbReference>
<dbReference type="CDD" id="cd07316">
    <property type="entry name" value="terB_like_DjlA"/>
    <property type="match status" value="1"/>
</dbReference>
<dbReference type="CDD" id="cd06257">
    <property type="entry name" value="DnaJ"/>
    <property type="match status" value="1"/>
</dbReference>
<dbReference type="PROSITE" id="PS50076">
    <property type="entry name" value="DNAJ_2"/>
    <property type="match status" value="1"/>
</dbReference>
<dbReference type="EMBL" id="OENF01000038">
    <property type="protein sequence ID" value="SOS75160.1"/>
    <property type="molecule type" value="Genomic_DNA"/>
</dbReference>
<dbReference type="PRINTS" id="PR00625">
    <property type="entry name" value="JDOMAIN"/>
</dbReference>
<name>A0A2H1YIB0_9FLAO</name>
<evidence type="ECO:0000256" key="1">
    <source>
        <dbReference type="SAM" id="Phobius"/>
    </source>
</evidence>
<reference evidence="4" key="1">
    <citation type="submission" date="2017-11" db="EMBL/GenBank/DDBJ databases">
        <authorList>
            <person name="Duchaud E."/>
        </authorList>
    </citation>
    <scope>NUCLEOTIDE SEQUENCE [LARGE SCALE GENOMIC DNA]</scope>
    <source>
        <strain evidence="4">Tenacibaculum sp. TNO020</strain>
    </source>
</reference>
<dbReference type="InterPro" id="IPR007791">
    <property type="entry name" value="DjlA_N"/>
</dbReference>
<keyword evidence="1" id="KW-0472">Membrane</keyword>
<evidence type="ECO:0000313" key="4">
    <source>
        <dbReference type="Proteomes" id="UP000234211"/>
    </source>
</evidence>
<protein>
    <submittedName>
        <fullName evidence="3">Molecular chaperone DjlA</fullName>
    </submittedName>
</protein>
<keyword evidence="1" id="KW-1133">Transmembrane helix</keyword>
<dbReference type="Pfam" id="PF05099">
    <property type="entry name" value="TerB"/>
    <property type="match status" value="1"/>
</dbReference>
<dbReference type="InterPro" id="IPR036869">
    <property type="entry name" value="J_dom_sf"/>
</dbReference>
<proteinExistence type="predicted"/>
<dbReference type="Gene3D" id="1.10.3680.10">
    <property type="entry name" value="TerB-like"/>
    <property type="match status" value="1"/>
</dbReference>
<gene>
    <name evidence="3" type="ORF">TNO020_430166</name>
</gene>
<keyword evidence="4" id="KW-1185">Reference proteome</keyword>
<dbReference type="InterPro" id="IPR050817">
    <property type="entry name" value="DjlA_DnaK_co-chaperone"/>
</dbReference>
<feature type="transmembrane region" description="Helical" evidence="1">
    <location>
        <begin position="20"/>
        <end position="43"/>
    </location>
</feature>
<dbReference type="SUPFAM" id="SSF46565">
    <property type="entry name" value="Chaperone J-domain"/>
    <property type="match status" value="1"/>
</dbReference>
<evidence type="ECO:0000313" key="3">
    <source>
        <dbReference type="EMBL" id="SOS75160.1"/>
    </source>
</evidence>
<feature type="domain" description="J" evidence="2">
    <location>
        <begin position="203"/>
        <end position="265"/>
    </location>
</feature>
<evidence type="ECO:0000259" key="2">
    <source>
        <dbReference type="PROSITE" id="PS50076"/>
    </source>
</evidence>